<gene>
    <name evidence="2" type="ORF">TSOC_000232</name>
</gene>
<evidence type="ECO:0000259" key="1">
    <source>
        <dbReference type="PROSITE" id="PS50206"/>
    </source>
</evidence>
<dbReference type="PANTHER" id="PTHR10828:SF38">
    <property type="entry name" value="ARSENICAL-RESISTANCE PROTEIN 2-RELATED"/>
    <property type="match status" value="1"/>
</dbReference>
<evidence type="ECO:0000313" key="2">
    <source>
        <dbReference type="EMBL" id="PNH12809.1"/>
    </source>
</evidence>
<dbReference type="GO" id="GO:0005634">
    <property type="term" value="C:nucleus"/>
    <property type="evidence" value="ECO:0007669"/>
    <property type="project" value="TreeGrafter"/>
</dbReference>
<evidence type="ECO:0000313" key="3">
    <source>
        <dbReference type="Proteomes" id="UP000236333"/>
    </source>
</evidence>
<dbReference type="Proteomes" id="UP000236333">
    <property type="component" value="Unassembled WGS sequence"/>
</dbReference>
<reference evidence="2 3" key="1">
    <citation type="journal article" date="2017" name="Mol. Biol. Evol.">
        <title>The 4-celled Tetrabaena socialis nuclear genome reveals the essential components for genetic control of cell number at the origin of multicellularity in the volvocine lineage.</title>
        <authorList>
            <person name="Featherston J."/>
            <person name="Arakaki Y."/>
            <person name="Hanschen E.R."/>
            <person name="Ferris P.J."/>
            <person name="Michod R.E."/>
            <person name="Olson B.J.S.C."/>
            <person name="Nozaki H."/>
            <person name="Durand P.M."/>
        </authorList>
    </citation>
    <scope>NUCLEOTIDE SEQUENCE [LARGE SCALE GENOMIC DNA]</scope>
    <source>
        <strain evidence="2 3">NIES-571</strain>
    </source>
</reference>
<dbReference type="OrthoDB" id="566238at2759"/>
<dbReference type="Gene3D" id="3.40.250.10">
    <property type="entry name" value="Rhodanese-like domain"/>
    <property type="match status" value="1"/>
</dbReference>
<dbReference type="AlphaFoldDB" id="A0A2J8AJW8"/>
<sequence>MFMLAKLRTPSAPVARASRRSCPRGARVVATSASATPAATPGDVNRRDVLTSFLAAQVALRVGALGCAATLAVVPPGTAASAASAIPAISSEALAAMLLSKDPGLLLVDVRAPEEVWAGAIKGSINVPAPIFLKEDTADLDQAILERISKAKEVVIQCLLGRRAPSVAKTLQARMQALGIVPVPHISVLTGGIDAFMASYAGRNDLVSLPSGKWPRRA</sequence>
<dbReference type="InterPro" id="IPR001763">
    <property type="entry name" value="Rhodanese-like_dom"/>
</dbReference>
<dbReference type="InterPro" id="IPR036873">
    <property type="entry name" value="Rhodanese-like_dom_sf"/>
</dbReference>
<dbReference type="GO" id="GO:0005737">
    <property type="term" value="C:cytoplasm"/>
    <property type="evidence" value="ECO:0007669"/>
    <property type="project" value="TreeGrafter"/>
</dbReference>
<comment type="caution">
    <text evidence="2">The sequence shown here is derived from an EMBL/GenBank/DDBJ whole genome shotgun (WGS) entry which is preliminary data.</text>
</comment>
<dbReference type="PANTHER" id="PTHR10828">
    <property type="entry name" value="M-PHASE INDUCER PHOSPHATASE DUAL SPECIFICITY PHOSPHATASE CDC25"/>
    <property type="match status" value="1"/>
</dbReference>
<dbReference type="PROSITE" id="PS50206">
    <property type="entry name" value="RHODANESE_3"/>
    <property type="match status" value="1"/>
</dbReference>
<dbReference type="CDD" id="cd00158">
    <property type="entry name" value="RHOD"/>
    <property type="match status" value="1"/>
</dbReference>
<organism evidence="2 3">
    <name type="scientific">Tetrabaena socialis</name>
    <dbReference type="NCBI Taxonomy" id="47790"/>
    <lineage>
        <taxon>Eukaryota</taxon>
        <taxon>Viridiplantae</taxon>
        <taxon>Chlorophyta</taxon>
        <taxon>core chlorophytes</taxon>
        <taxon>Chlorophyceae</taxon>
        <taxon>CS clade</taxon>
        <taxon>Chlamydomonadales</taxon>
        <taxon>Tetrabaenaceae</taxon>
        <taxon>Tetrabaena</taxon>
    </lineage>
</organism>
<dbReference type="Pfam" id="PF00581">
    <property type="entry name" value="Rhodanese"/>
    <property type="match status" value="1"/>
</dbReference>
<proteinExistence type="predicted"/>
<dbReference type="SUPFAM" id="SSF52821">
    <property type="entry name" value="Rhodanese/Cell cycle control phosphatase"/>
    <property type="match status" value="1"/>
</dbReference>
<protein>
    <recommendedName>
        <fullName evidence="1">Rhodanese domain-containing protein</fullName>
    </recommendedName>
</protein>
<accession>A0A2J8AJW8</accession>
<dbReference type="EMBL" id="PGGS01000004">
    <property type="protein sequence ID" value="PNH12809.1"/>
    <property type="molecule type" value="Genomic_DNA"/>
</dbReference>
<dbReference type="GO" id="GO:0004725">
    <property type="term" value="F:protein tyrosine phosphatase activity"/>
    <property type="evidence" value="ECO:0007669"/>
    <property type="project" value="TreeGrafter"/>
</dbReference>
<feature type="domain" description="Rhodanese" evidence="1">
    <location>
        <begin position="101"/>
        <end position="205"/>
    </location>
</feature>
<dbReference type="SMART" id="SM00450">
    <property type="entry name" value="RHOD"/>
    <property type="match status" value="1"/>
</dbReference>
<keyword evidence="3" id="KW-1185">Reference proteome</keyword>
<name>A0A2J8AJW8_9CHLO</name>